<reference evidence="2" key="1">
    <citation type="submission" date="2020-03" db="EMBL/GenBank/DDBJ databases">
        <authorList>
            <person name="Weist P."/>
        </authorList>
    </citation>
    <scope>NUCLEOTIDE SEQUENCE</scope>
</reference>
<evidence type="ECO:0000256" key="1">
    <source>
        <dbReference type="SAM" id="MobiDB-lite"/>
    </source>
</evidence>
<accession>A0A9N7U0Y7</accession>
<keyword evidence="3" id="KW-1185">Reference proteome</keyword>
<dbReference type="EMBL" id="CADEAL010000546">
    <property type="protein sequence ID" value="CAB1421769.1"/>
    <property type="molecule type" value="Genomic_DNA"/>
</dbReference>
<proteinExistence type="predicted"/>
<organism evidence="2 3">
    <name type="scientific">Pleuronectes platessa</name>
    <name type="common">European plaice</name>
    <dbReference type="NCBI Taxonomy" id="8262"/>
    <lineage>
        <taxon>Eukaryota</taxon>
        <taxon>Metazoa</taxon>
        <taxon>Chordata</taxon>
        <taxon>Craniata</taxon>
        <taxon>Vertebrata</taxon>
        <taxon>Euteleostomi</taxon>
        <taxon>Actinopterygii</taxon>
        <taxon>Neopterygii</taxon>
        <taxon>Teleostei</taxon>
        <taxon>Neoteleostei</taxon>
        <taxon>Acanthomorphata</taxon>
        <taxon>Carangaria</taxon>
        <taxon>Pleuronectiformes</taxon>
        <taxon>Pleuronectoidei</taxon>
        <taxon>Pleuronectidae</taxon>
        <taxon>Pleuronectes</taxon>
    </lineage>
</organism>
<dbReference type="Proteomes" id="UP001153269">
    <property type="component" value="Unassembled WGS sequence"/>
</dbReference>
<protein>
    <recommendedName>
        <fullName evidence="4">Overexpressed in colon carcinoma 1 protein homolog</fullName>
    </recommendedName>
</protein>
<dbReference type="AlphaFoldDB" id="A0A9N7U0Y7"/>
<gene>
    <name evidence="2" type="ORF">PLEPLA_LOCUS9657</name>
</gene>
<comment type="caution">
    <text evidence="2">The sequence shown here is derived from an EMBL/GenBank/DDBJ whole genome shotgun (WGS) entry which is preliminary data.</text>
</comment>
<evidence type="ECO:0000313" key="2">
    <source>
        <dbReference type="EMBL" id="CAB1421769.1"/>
    </source>
</evidence>
<evidence type="ECO:0000313" key="3">
    <source>
        <dbReference type="Proteomes" id="UP001153269"/>
    </source>
</evidence>
<evidence type="ECO:0008006" key="4">
    <source>
        <dbReference type="Google" id="ProtNLM"/>
    </source>
</evidence>
<sequence length="88" mass="9421">MGCGNSSPATTTSHSNKDGSSFSNEGRTEALTQISNDLPEDEKSLNYGGVYVGLPTDMSNIPQLQIGVLRETDSDLSSLRRPLWGNGF</sequence>
<dbReference type="InterPro" id="IPR029133">
    <property type="entry name" value="OCC1"/>
</dbReference>
<name>A0A9N7U0Y7_PLEPL</name>
<feature type="compositionally biased region" description="Polar residues" evidence="1">
    <location>
        <begin position="1"/>
        <end position="36"/>
    </location>
</feature>
<feature type="region of interest" description="Disordered" evidence="1">
    <location>
        <begin position="1"/>
        <end position="44"/>
    </location>
</feature>
<dbReference type="Pfam" id="PF15506">
    <property type="entry name" value="OCC1"/>
    <property type="match status" value="1"/>
</dbReference>